<name>A0A0F9B3F7_9ZZZZ</name>
<gene>
    <name evidence="1" type="ORF">LCGC14_2495360</name>
</gene>
<comment type="caution">
    <text evidence="1">The sequence shown here is derived from an EMBL/GenBank/DDBJ whole genome shotgun (WGS) entry which is preliminary data.</text>
</comment>
<accession>A0A0F9B3F7</accession>
<evidence type="ECO:0000313" key="1">
    <source>
        <dbReference type="EMBL" id="KKL16459.1"/>
    </source>
</evidence>
<protein>
    <submittedName>
        <fullName evidence="1">Uncharacterized protein</fullName>
    </submittedName>
</protein>
<organism evidence="1">
    <name type="scientific">marine sediment metagenome</name>
    <dbReference type="NCBI Taxonomy" id="412755"/>
    <lineage>
        <taxon>unclassified sequences</taxon>
        <taxon>metagenomes</taxon>
        <taxon>ecological metagenomes</taxon>
    </lineage>
</organism>
<sequence length="61" mass="6779">MQLSDDKLELIFNSSKRIAKQSNDVPLGSLAHTVARELKNCVVSLWPAAERQEGDKRATVL</sequence>
<dbReference type="AlphaFoldDB" id="A0A0F9B3F7"/>
<reference evidence="1" key="1">
    <citation type="journal article" date="2015" name="Nature">
        <title>Complex archaea that bridge the gap between prokaryotes and eukaryotes.</title>
        <authorList>
            <person name="Spang A."/>
            <person name="Saw J.H."/>
            <person name="Jorgensen S.L."/>
            <person name="Zaremba-Niedzwiedzka K."/>
            <person name="Martijn J."/>
            <person name="Lind A.E."/>
            <person name="van Eijk R."/>
            <person name="Schleper C."/>
            <person name="Guy L."/>
            <person name="Ettema T.J."/>
        </authorList>
    </citation>
    <scope>NUCLEOTIDE SEQUENCE</scope>
</reference>
<feature type="non-terminal residue" evidence="1">
    <location>
        <position position="61"/>
    </location>
</feature>
<dbReference type="EMBL" id="LAZR01039652">
    <property type="protein sequence ID" value="KKL16459.1"/>
    <property type="molecule type" value="Genomic_DNA"/>
</dbReference>
<proteinExistence type="predicted"/>